<dbReference type="InterPro" id="IPR042099">
    <property type="entry name" value="ANL_N_sf"/>
</dbReference>
<evidence type="ECO:0000259" key="4">
    <source>
        <dbReference type="Pfam" id="PF13193"/>
    </source>
</evidence>
<dbReference type="Gene3D" id="3.30.300.30">
    <property type="match status" value="1"/>
</dbReference>
<name>A0A523UVE1_UNCT6</name>
<dbReference type="EMBL" id="SOJN01000049">
    <property type="protein sequence ID" value="TET46515.1"/>
    <property type="molecule type" value="Genomic_DNA"/>
</dbReference>
<sequence>MKKLRVIDAPETDVGDLFALPSAVAESRIVSPFLMTTGVEDTVIIQSITRKGILAGADVKIDLDKAREENMNVAIKPRAGRGGASLIDTIPYKELVSRSSEKFRSHRSNSDDTACILYTSGTTARPKGVLLTHQNFVSGSSLTKARIDVNETDVIVGVLPFFHVFGLTNVLITGVERGATVILMSRYTPKNLYNAIKRIKATILLAIPTMFVHLLKFCELVKVQLPRTLRYCVSGGAPFPKQLIRQFETTLGTKLIEGYGLTETASAVALNPGQKPKPGSVGTPLSQVEMRVIDEKGNQLPPGEIGEIIIKSPTVTKGYHNLEEETQNAIKGGFFYTGDLGYKDEEGYFYITERKKDIIILGGENISPREIEETLSEHPKVEEAAVIGIQKDERELIKAFVVGNDVTEKELLGFCRERLAPFKVPKSIEFRERLPKSLTGKVSKKELHPSYRDERVIEKEPYESV</sequence>
<dbReference type="Pfam" id="PF00501">
    <property type="entry name" value="AMP-binding"/>
    <property type="match status" value="1"/>
</dbReference>
<evidence type="ECO:0000313" key="6">
    <source>
        <dbReference type="Proteomes" id="UP000315525"/>
    </source>
</evidence>
<dbReference type="Proteomes" id="UP000315525">
    <property type="component" value="Unassembled WGS sequence"/>
</dbReference>
<dbReference type="AlphaFoldDB" id="A0A523UVE1"/>
<organism evidence="5 6">
    <name type="scientific">candidate division TA06 bacterium</name>
    <dbReference type="NCBI Taxonomy" id="2250710"/>
    <lineage>
        <taxon>Bacteria</taxon>
        <taxon>Bacteria division TA06</taxon>
    </lineage>
</organism>
<dbReference type="InterPro" id="IPR000873">
    <property type="entry name" value="AMP-dep_synth/lig_dom"/>
</dbReference>
<evidence type="ECO:0000256" key="1">
    <source>
        <dbReference type="ARBA" id="ARBA00006432"/>
    </source>
</evidence>
<dbReference type="GO" id="GO:0006631">
    <property type="term" value="P:fatty acid metabolic process"/>
    <property type="evidence" value="ECO:0007669"/>
    <property type="project" value="TreeGrafter"/>
</dbReference>
<gene>
    <name evidence="5" type="ORF">E3J62_03930</name>
</gene>
<dbReference type="SUPFAM" id="SSF56801">
    <property type="entry name" value="Acetyl-CoA synthetase-like"/>
    <property type="match status" value="1"/>
</dbReference>
<protein>
    <submittedName>
        <fullName evidence="5">Acyl-CoA synthetase</fullName>
    </submittedName>
</protein>
<comment type="similarity">
    <text evidence="1">Belongs to the ATP-dependent AMP-binding enzyme family.</text>
</comment>
<feature type="domain" description="AMP-binding enzyme C-terminal" evidence="4">
    <location>
        <begin position="370"/>
        <end position="441"/>
    </location>
</feature>
<evidence type="ECO:0000259" key="3">
    <source>
        <dbReference type="Pfam" id="PF00501"/>
    </source>
</evidence>
<evidence type="ECO:0000313" key="5">
    <source>
        <dbReference type="EMBL" id="TET46515.1"/>
    </source>
</evidence>
<dbReference type="GO" id="GO:0031956">
    <property type="term" value="F:medium-chain fatty acid-CoA ligase activity"/>
    <property type="evidence" value="ECO:0007669"/>
    <property type="project" value="TreeGrafter"/>
</dbReference>
<accession>A0A523UVE1</accession>
<keyword evidence="2" id="KW-0436">Ligase</keyword>
<dbReference type="PANTHER" id="PTHR43201">
    <property type="entry name" value="ACYL-COA SYNTHETASE"/>
    <property type="match status" value="1"/>
</dbReference>
<reference evidence="5 6" key="1">
    <citation type="submission" date="2019-03" db="EMBL/GenBank/DDBJ databases">
        <title>Metabolic potential of uncultured bacteria and archaea associated with petroleum seepage in deep-sea sediments.</title>
        <authorList>
            <person name="Dong X."/>
            <person name="Hubert C."/>
        </authorList>
    </citation>
    <scope>NUCLEOTIDE SEQUENCE [LARGE SCALE GENOMIC DNA]</scope>
    <source>
        <strain evidence="5">E44_bin18</strain>
    </source>
</reference>
<dbReference type="InterPro" id="IPR045851">
    <property type="entry name" value="AMP-bd_C_sf"/>
</dbReference>
<dbReference type="Gene3D" id="3.40.50.12780">
    <property type="entry name" value="N-terminal domain of ligase-like"/>
    <property type="match status" value="1"/>
</dbReference>
<comment type="caution">
    <text evidence="5">The sequence shown here is derived from an EMBL/GenBank/DDBJ whole genome shotgun (WGS) entry which is preliminary data.</text>
</comment>
<feature type="domain" description="AMP-dependent synthetase/ligase" evidence="3">
    <location>
        <begin position="95"/>
        <end position="320"/>
    </location>
</feature>
<dbReference type="InterPro" id="IPR025110">
    <property type="entry name" value="AMP-bd_C"/>
</dbReference>
<proteinExistence type="inferred from homology"/>
<evidence type="ECO:0000256" key="2">
    <source>
        <dbReference type="ARBA" id="ARBA00022598"/>
    </source>
</evidence>
<dbReference type="Pfam" id="PF13193">
    <property type="entry name" value="AMP-binding_C"/>
    <property type="match status" value="1"/>
</dbReference>
<dbReference type="PANTHER" id="PTHR43201:SF5">
    <property type="entry name" value="MEDIUM-CHAIN ACYL-COA LIGASE ACSF2, MITOCHONDRIAL"/>
    <property type="match status" value="1"/>
</dbReference>